<proteinExistence type="inferred from homology"/>
<feature type="binding site" evidence="7">
    <location>
        <position position="123"/>
    </location>
    <ligand>
        <name>Zn(2+)</name>
        <dbReference type="ChEBI" id="CHEBI:29105"/>
    </ligand>
</feature>
<evidence type="ECO:0000256" key="8">
    <source>
        <dbReference type="PIRSR" id="PIRSR602481-2"/>
    </source>
</evidence>
<name>A0A7X6JW46_9RHOB</name>
<keyword evidence="10" id="KW-1185">Reference proteome</keyword>
<evidence type="ECO:0000313" key="10">
    <source>
        <dbReference type="Proteomes" id="UP000526408"/>
    </source>
</evidence>
<dbReference type="Proteomes" id="UP000526408">
    <property type="component" value="Unassembled WGS sequence"/>
</dbReference>
<dbReference type="RefSeq" id="WP_168622295.1">
    <property type="nucleotide sequence ID" value="NZ_JAAZQQ010000001.1"/>
</dbReference>
<keyword evidence="8" id="KW-0408">Iron</keyword>
<feature type="binding site" evidence="7">
    <location>
        <position position="163"/>
    </location>
    <ligand>
        <name>Zn(2+)</name>
        <dbReference type="ChEBI" id="CHEBI:29105"/>
    </ligand>
</feature>
<dbReference type="Gene3D" id="1.10.10.10">
    <property type="entry name" value="Winged helix-like DNA-binding domain superfamily/Winged helix DNA-binding domain"/>
    <property type="match status" value="1"/>
</dbReference>
<accession>A0A7X6JW46</accession>
<dbReference type="GO" id="GO:0045892">
    <property type="term" value="P:negative regulation of DNA-templated transcription"/>
    <property type="evidence" value="ECO:0007669"/>
    <property type="project" value="TreeGrafter"/>
</dbReference>
<evidence type="ECO:0000256" key="4">
    <source>
        <dbReference type="ARBA" id="ARBA00023015"/>
    </source>
</evidence>
<feature type="binding site" evidence="7">
    <location>
        <position position="160"/>
    </location>
    <ligand>
        <name>Zn(2+)</name>
        <dbReference type="ChEBI" id="CHEBI:29105"/>
    </ligand>
</feature>
<dbReference type="EMBL" id="JAAZQQ010000001">
    <property type="protein sequence ID" value="NKX43962.1"/>
    <property type="molecule type" value="Genomic_DNA"/>
</dbReference>
<keyword evidence="7" id="KW-0479">Metal-binding</keyword>
<dbReference type="InterPro" id="IPR036390">
    <property type="entry name" value="WH_DNA-bd_sf"/>
</dbReference>
<evidence type="ECO:0000256" key="2">
    <source>
        <dbReference type="ARBA" id="ARBA00022491"/>
    </source>
</evidence>
<organism evidence="9 10">
    <name type="scientific">Roseicyclus persicicus</name>
    <dbReference type="NCBI Taxonomy" id="2650661"/>
    <lineage>
        <taxon>Bacteria</taxon>
        <taxon>Pseudomonadati</taxon>
        <taxon>Pseudomonadota</taxon>
        <taxon>Alphaproteobacteria</taxon>
        <taxon>Rhodobacterales</taxon>
        <taxon>Roseobacteraceae</taxon>
        <taxon>Roseicyclus</taxon>
    </lineage>
</organism>
<dbReference type="Pfam" id="PF01475">
    <property type="entry name" value="FUR"/>
    <property type="match status" value="1"/>
</dbReference>
<comment type="cofactor">
    <cofactor evidence="7">
        <name>Zn(2+)</name>
        <dbReference type="ChEBI" id="CHEBI:29105"/>
    </cofactor>
    <text evidence="7">Binds 1 zinc ion per subunit.</text>
</comment>
<keyword evidence="5" id="KW-0238">DNA-binding</keyword>
<evidence type="ECO:0000256" key="5">
    <source>
        <dbReference type="ARBA" id="ARBA00023125"/>
    </source>
</evidence>
<evidence type="ECO:0000256" key="7">
    <source>
        <dbReference type="PIRSR" id="PIRSR602481-1"/>
    </source>
</evidence>
<comment type="cofactor">
    <cofactor evidence="8">
        <name>Mn(2+)</name>
        <dbReference type="ChEBI" id="CHEBI:29035"/>
    </cofactor>
    <cofactor evidence="8">
        <name>Fe(2+)</name>
        <dbReference type="ChEBI" id="CHEBI:29033"/>
    </cofactor>
    <text evidence="8">Binds 1 Mn(2+) or Fe(2+) ion per subunit.</text>
</comment>
<evidence type="ECO:0000256" key="3">
    <source>
        <dbReference type="ARBA" id="ARBA00022833"/>
    </source>
</evidence>
<dbReference type="AlphaFoldDB" id="A0A7X6JW46"/>
<keyword evidence="3 7" id="KW-0862">Zinc</keyword>
<evidence type="ECO:0000313" key="9">
    <source>
        <dbReference type="EMBL" id="NKX43962.1"/>
    </source>
</evidence>
<dbReference type="GO" id="GO:1900376">
    <property type="term" value="P:regulation of secondary metabolite biosynthetic process"/>
    <property type="evidence" value="ECO:0007669"/>
    <property type="project" value="TreeGrafter"/>
</dbReference>
<dbReference type="SUPFAM" id="SSF46785">
    <property type="entry name" value="Winged helix' DNA-binding domain"/>
    <property type="match status" value="1"/>
</dbReference>
<evidence type="ECO:0000256" key="6">
    <source>
        <dbReference type="ARBA" id="ARBA00023163"/>
    </source>
</evidence>
<dbReference type="GO" id="GO:0008270">
    <property type="term" value="F:zinc ion binding"/>
    <property type="evidence" value="ECO:0007669"/>
    <property type="project" value="TreeGrafter"/>
</dbReference>
<feature type="binding site" evidence="8">
    <location>
        <position position="112"/>
    </location>
    <ligand>
        <name>Fe cation</name>
        <dbReference type="ChEBI" id="CHEBI:24875"/>
    </ligand>
</feature>
<dbReference type="PANTHER" id="PTHR33202">
    <property type="entry name" value="ZINC UPTAKE REGULATION PROTEIN"/>
    <property type="match status" value="1"/>
</dbReference>
<comment type="caution">
    <text evidence="9">The sequence shown here is derived from an EMBL/GenBank/DDBJ whole genome shotgun (WGS) entry which is preliminary data.</text>
</comment>
<keyword evidence="4" id="KW-0805">Transcription regulation</keyword>
<keyword evidence="2" id="KW-0678">Repressor</keyword>
<feature type="binding site" evidence="7">
    <location>
        <position position="120"/>
    </location>
    <ligand>
        <name>Zn(2+)</name>
        <dbReference type="ChEBI" id="CHEBI:29105"/>
    </ligand>
</feature>
<comment type="similarity">
    <text evidence="1">Belongs to the Fur family.</text>
</comment>
<dbReference type="GO" id="GO:0003700">
    <property type="term" value="F:DNA-binding transcription factor activity"/>
    <property type="evidence" value="ECO:0007669"/>
    <property type="project" value="InterPro"/>
</dbReference>
<dbReference type="GO" id="GO:0005829">
    <property type="term" value="C:cytosol"/>
    <property type="evidence" value="ECO:0007669"/>
    <property type="project" value="TreeGrafter"/>
</dbReference>
<reference evidence="9 10" key="1">
    <citation type="submission" date="2020-04" db="EMBL/GenBank/DDBJ databases">
        <authorList>
            <person name="Yoon J."/>
        </authorList>
    </citation>
    <scope>NUCLEOTIDE SEQUENCE [LARGE SCALE GENOMIC DNA]</scope>
    <source>
        <strain evidence="9 10">KMU-115</strain>
    </source>
</reference>
<protein>
    <submittedName>
        <fullName evidence="9">Transcriptional repressor</fullName>
    </submittedName>
</protein>
<sequence length="169" mass="18005">MTDHPAPPPPETIGFQRHDHSACIAGTVAAVAARCAEEGLQLTPVRRRVLEILLQRHRAIGAYEILDTLREEGLGSQPPVAYRALEFLTKHGFAHRIEGLNAFAACTHPGHDHDAAFLICSGCGAVAEAPVEPARAALQETAEAAGFTIRRTVLEAEGLCPNCTADAAR</sequence>
<dbReference type="GO" id="GO:0000976">
    <property type="term" value="F:transcription cis-regulatory region binding"/>
    <property type="evidence" value="ECO:0007669"/>
    <property type="project" value="TreeGrafter"/>
</dbReference>
<dbReference type="InterPro" id="IPR043135">
    <property type="entry name" value="Fur_C"/>
</dbReference>
<dbReference type="InterPro" id="IPR002481">
    <property type="entry name" value="FUR"/>
</dbReference>
<evidence type="ECO:0000256" key="1">
    <source>
        <dbReference type="ARBA" id="ARBA00007957"/>
    </source>
</evidence>
<gene>
    <name evidence="9" type="ORF">HCU73_05110</name>
</gene>
<dbReference type="Gene3D" id="3.30.1490.190">
    <property type="match status" value="1"/>
</dbReference>
<dbReference type="PANTHER" id="PTHR33202:SF6">
    <property type="entry name" value="ZINC UPTAKE REGULATION PROTEIN"/>
    <property type="match status" value="1"/>
</dbReference>
<keyword evidence="6" id="KW-0804">Transcription</keyword>
<dbReference type="InterPro" id="IPR036388">
    <property type="entry name" value="WH-like_DNA-bd_sf"/>
</dbReference>
<dbReference type="CDD" id="cd07153">
    <property type="entry name" value="Fur_like"/>
    <property type="match status" value="1"/>
</dbReference>